<feature type="transmembrane region" description="Helical" evidence="10">
    <location>
        <begin position="357"/>
        <end position="378"/>
    </location>
</feature>
<dbReference type="GO" id="GO:0016887">
    <property type="term" value="F:ATP hydrolysis activity"/>
    <property type="evidence" value="ECO:0007669"/>
    <property type="project" value="InterPro"/>
</dbReference>
<reference evidence="13" key="1">
    <citation type="submission" date="2022-01" db="EMBL/GenBank/DDBJ databases">
        <authorList>
            <person name="King R."/>
        </authorList>
    </citation>
    <scope>NUCLEOTIDE SEQUENCE</scope>
</reference>
<dbReference type="Pfam" id="PF00005">
    <property type="entry name" value="ABC_tran"/>
    <property type="match status" value="2"/>
</dbReference>
<evidence type="ECO:0000256" key="7">
    <source>
        <dbReference type="ARBA" id="ARBA00022840"/>
    </source>
</evidence>
<organism evidence="13 14">
    <name type="scientific">Psylliodes chrysocephalus</name>
    <dbReference type="NCBI Taxonomy" id="3402493"/>
    <lineage>
        <taxon>Eukaryota</taxon>
        <taxon>Metazoa</taxon>
        <taxon>Ecdysozoa</taxon>
        <taxon>Arthropoda</taxon>
        <taxon>Hexapoda</taxon>
        <taxon>Insecta</taxon>
        <taxon>Pterygota</taxon>
        <taxon>Neoptera</taxon>
        <taxon>Endopterygota</taxon>
        <taxon>Coleoptera</taxon>
        <taxon>Polyphaga</taxon>
        <taxon>Cucujiformia</taxon>
        <taxon>Chrysomeloidea</taxon>
        <taxon>Chrysomelidae</taxon>
        <taxon>Galerucinae</taxon>
        <taxon>Alticini</taxon>
        <taxon>Psylliodes</taxon>
    </lineage>
</organism>
<dbReference type="Gene3D" id="3.40.50.300">
    <property type="entry name" value="P-loop containing nucleotide triphosphate hydrolases"/>
    <property type="match status" value="2"/>
</dbReference>
<evidence type="ECO:0000256" key="10">
    <source>
        <dbReference type="SAM" id="Phobius"/>
    </source>
</evidence>
<keyword evidence="7" id="KW-0067">ATP-binding</keyword>
<dbReference type="InterPro" id="IPR044746">
    <property type="entry name" value="ABCC_6TM_D1"/>
</dbReference>
<evidence type="ECO:0000256" key="4">
    <source>
        <dbReference type="ARBA" id="ARBA00022692"/>
    </source>
</evidence>
<dbReference type="InterPro" id="IPR003439">
    <property type="entry name" value="ABC_transporter-like_ATP-bd"/>
</dbReference>
<feature type="transmembrane region" description="Helical" evidence="10">
    <location>
        <begin position="887"/>
        <end position="906"/>
    </location>
</feature>
<dbReference type="CDD" id="cd18579">
    <property type="entry name" value="ABC_6TM_ABCC_D1"/>
    <property type="match status" value="1"/>
</dbReference>
<evidence type="ECO:0000256" key="1">
    <source>
        <dbReference type="ARBA" id="ARBA00004141"/>
    </source>
</evidence>
<feature type="transmembrane region" description="Helical" evidence="10">
    <location>
        <begin position="789"/>
        <end position="811"/>
    </location>
</feature>
<accession>A0A9P0G3T6</accession>
<feature type="transmembrane region" description="Helical" evidence="10">
    <location>
        <begin position="94"/>
        <end position="119"/>
    </location>
</feature>
<dbReference type="InterPro" id="IPR017871">
    <property type="entry name" value="ABC_transporter-like_CS"/>
</dbReference>
<dbReference type="SUPFAM" id="SSF52540">
    <property type="entry name" value="P-loop containing nucleoside triphosphate hydrolases"/>
    <property type="match status" value="2"/>
</dbReference>
<feature type="domain" description="ABC transmembrane type-1" evidence="12">
    <location>
        <begin position="94"/>
        <end position="366"/>
    </location>
</feature>
<evidence type="ECO:0000313" key="13">
    <source>
        <dbReference type="EMBL" id="CAH1098898.1"/>
    </source>
</evidence>
<keyword evidence="6" id="KW-0547">Nucleotide-binding</keyword>
<keyword evidence="14" id="KW-1185">Reference proteome</keyword>
<dbReference type="Proteomes" id="UP001153636">
    <property type="component" value="Chromosome 1"/>
</dbReference>
<dbReference type="SMART" id="SM00382">
    <property type="entry name" value="AAA"/>
    <property type="match status" value="2"/>
</dbReference>
<dbReference type="OrthoDB" id="6500128at2759"/>
<feature type="domain" description="ABC transporter" evidence="11">
    <location>
        <begin position="1067"/>
        <end position="1299"/>
    </location>
</feature>
<keyword evidence="9 10" id="KW-0472">Membrane</keyword>
<dbReference type="GO" id="GO:0005524">
    <property type="term" value="F:ATP binding"/>
    <property type="evidence" value="ECO:0007669"/>
    <property type="project" value="UniProtKB-KW"/>
</dbReference>
<keyword evidence="5" id="KW-0677">Repeat</keyword>
<evidence type="ECO:0000259" key="12">
    <source>
        <dbReference type="PROSITE" id="PS50929"/>
    </source>
</evidence>
<dbReference type="EMBL" id="OV651813">
    <property type="protein sequence ID" value="CAH1098898.1"/>
    <property type="molecule type" value="Genomic_DNA"/>
</dbReference>
<dbReference type="PANTHER" id="PTHR24223">
    <property type="entry name" value="ATP-BINDING CASSETTE SUB-FAMILY C"/>
    <property type="match status" value="1"/>
</dbReference>
<evidence type="ECO:0000256" key="9">
    <source>
        <dbReference type="ARBA" id="ARBA00023136"/>
    </source>
</evidence>
<dbReference type="FunFam" id="3.40.50.300:FF:000973">
    <property type="entry name" value="Multidrug resistance-associated protein 4"/>
    <property type="match status" value="1"/>
</dbReference>
<dbReference type="InterPro" id="IPR050173">
    <property type="entry name" value="ABC_transporter_C-like"/>
</dbReference>
<dbReference type="PROSITE" id="PS00211">
    <property type="entry name" value="ABC_TRANSPORTER_1"/>
    <property type="match status" value="2"/>
</dbReference>
<evidence type="ECO:0000256" key="6">
    <source>
        <dbReference type="ARBA" id="ARBA00022741"/>
    </source>
</evidence>
<feature type="transmembrane region" description="Helical" evidence="10">
    <location>
        <begin position="208"/>
        <end position="227"/>
    </location>
</feature>
<dbReference type="InterPro" id="IPR003593">
    <property type="entry name" value="AAA+_ATPase"/>
</dbReference>
<dbReference type="InterPro" id="IPR011527">
    <property type="entry name" value="ABC1_TM_dom"/>
</dbReference>
<dbReference type="InterPro" id="IPR036640">
    <property type="entry name" value="ABC1_TM_sf"/>
</dbReference>
<protein>
    <submittedName>
        <fullName evidence="13">Uncharacterized protein</fullName>
    </submittedName>
</protein>
<evidence type="ECO:0000259" key="11">
    <source>
        <dbReference type="PROSITE" id="PS50893"/>
    </source>
</evidence>
<sequence>MDDSKVEHNPNPRDKANIFSILFFGYTFPIFKKGMKKDFDVEDLYNPLKGDRSTELGDMLERNWEKQKTRKAKNKKPRLLVAIWNTYWIEYLRLGILTLFGDVIIRISQPYILGLLLNYYNPKSTTTKEQALEYAGLIVVLNTISSFIRNQFNMNSMHAGMRARASVSSLIYRKALKLSKTAIGKNSVGKIVNLLSNDVNRFDSASTLIHQLWVGPISAIIIMYIIFQDVGWSGASGVITIFLMMPPQIYIGKLSAKYRRKTAVKTDERIRLMDEVIGGIQVIKMYAWEKPFTKLVGLARKAEVQIIKRGQYVRGVFMAFNLFNNRFALFATLAMMVFTDKAVTAARVYVFMSYYQILAGSLAMVFVNGITQFAELLVSVNRIQEFLENEEHQQLPAIRRSISSNMSDNKVVLKNVTAAYDRNLGEPTLKKINIKVEKNCLLGIIGPVGSGKSSLLQTILGELDIIEGEVVVNGTISYASQEPWIFSASIRQNILFGSEYDKKRYDEVIRVCELQKDLDQFPDADFALIGENGANLSGGQKARVNLARAIYKEADIYLLDDPLSAVDIMVSKVLYEDCINGFLSKKARILITHQVHYLTSADHVLVFNDGSIEIEGRYSDLVKSDNHLTIHLTEEADEVLKRQLSLSEASLEEVEAKVSVKEHPQANGKFRDISKAMQEKTSKGTVKGSLLLQYFQSGLNIFQIVFLITMLGIAQSSASVNDWFISFWTNVEESRVNTILEVDTNFFNTTAPNGTTLEDQTFSKAASIMSNLTLNDQPWYMTYSSNSYLIFYAAILAFCLVSTMTRSILYYKFVMKCAVSLHAMLYQGVTSTYMKFFDQNPSGRILNRFSKDIGTVDEVLPMMLFASSRTLLGMVGHLALVLYVNPYTLIIVIILGVLFSFIRDIYLRSSNNIKRLEGRMKSPVFNHLTASLQGLTTIRAFKAEEILKVEFDKHQDYHTSAWFMFISTNSAFGFALDFICLMFIGSITFSLILLGDYFGLTGGDVGLAINQATALTNSIQFLVRFSASISNQLMSVERILEYKGLPPEMQPDKPVITDKSWPNQGQISIKNVVMKYNDDGPVILKDISVNIKPKEKIGIVGRTGAGKSSLIAAIFRLATLEGKIQIDGIDTKDITLEKLRSKVSIIPQDPILFSGTLRYNLDPFDEYNDEVLYRAINEVELRDPNNIINRLENRVMDRGSNYSVGQRQLICLARAIIRNNKILVLDEATANVDPQTDALIQKTIQDKFAECTVLTVAHRLHTIIESDKILVLDNGEIIEFDHPHLLLQNEKSIFRQMVEETGQNTLRLFEETCSVNYQKLQI</sequence>
<evidence type="ECO:0000256" key="2">
    <source>
        <dbReference type="ARBA" id="ARBA00009726"/>
    </source>
</evidence>
<dbReference type="InterPro" id="IPR027417">
    <property type="entry name" value="P-loop_NTPase"/>
</dbReference>
<dbReference type="FunFam" id="1.20.1560.10:FF:000014">
    <property type="entry name" value="Multidrug resistance-associated protein member 4"/>
    <property type="match status" value="1"/>
</dbReference>
<feature type="transmembrane region" description="Helical" evidence="10">
    <location>
        <begin position="233"/>
        <end position="251"/>
    </location>
</feature>
<name>A0A9P0G3T6_9CUCU</name>
<feature type="transmembrane region" description="Helical" evidence="10">
    <location>
        <begin position="316"/>
        <end position="337"/>
    </location>
</feature>
<dbReference type="Gene3D" id="1.20.1560.10">
    <property type="entry name" value="ABC transporter type 1, transmembrane domain"/>
    <property type="match status" value="2"/>
</dbReference>
<keyword evidence="4 10" id="KW-0812">Transmembrane</keyword>
<evidence type="ECO:0000313" key="14">
    <source>
        <dbReference type="Proteomes" id="UP001153636"/>
    </source>
</evidence>
<feature type="domain" description="ABC transmembrane type-1" evidence="12">
    <location>
        <begin position="768"/>
        <end position="1031"/>
    </location>
</feature>
<comment type="subcellular location">
    <subcellularLocation>
        <location evidence="1">Membrane</location>
        <topology evidence="1">Multi-pass membrane protein</topology>
    </subcellularLocation>
</comment>
<dbReference type="CDD" id="cd03244">
    <property type="entry name" value="ABCC_MRP_domain2"/>
    <property type="match status" value="1"/>
</dbReference>
<dbReference type="PANTHER" id="PTHR24223:SF456">
    <property type="entry name" value="MULTIDRUG RESISTANCE-ASSOCIATED PROTEIN LETHAL(2)03659"/>
    <property type="match status" value="1"/>
</dbReference>
<dbReference type="SUPFAM" id="SSF90123">
    <property type="entry name" value="ABC transporter transmembrane region"/>
    <property type="match status" value="2"/>
</dbReference>
<comment type="similarity">
    <text evidence="2">Belongs to the ABC transporter superfamily. ABCC family. Conjugate transporter (TC 3.A.1.208) subfamily.</text>
</comment>
<dbReference type="PROSITE" id="PS50929">
    <property type="entry name" value="ABC_TM1F"/>
    <property type="match status" value="2"/>
</dbReference>
<feature type="transmembrane region" description="Helical" evidence="10">
    <location>
        <begin position="971"/>
        <end position="994"/>
    </location>
</feature>
<dbReference type="Pfam" id="PF00664">
    <property type="entry name" value="ABC_membrane"/>
    <property type="match status" value="2"/>
</dbReference>
<gene>
    <name evidence="13" type="ORF">PSYICH_LOCUS1019</name>
</gene>
<feature type="transmembrane region" description="Helical" evidence="10">
    <location>
        <begin position="690"/>
        <end position="714"/>
    </location>
</feature>
<dbReference type="FunFam" id="1.20.1560.10:FF:000026">
    <property type="entry name" value="Multidrug resistance-associated protein lethal(2)03659"/>
    <property type="match status" value="1"/>
</dbReference>
<dbReference type="GO" id="GO:0016020">
    <property type="term" value="C:membrane"/>
    <property type="evidence" value="ECO:0007669"/>
    <property type="project" value="UniProtKB-SubCell"/>
</dbReference>
<keyword evidence="8 10" id="KW-1133">Transmembrane helix</keyword>
<feature type="domain" description="ABC transporter" evidence="11">
    <location>
        <begin position="411"/>
        <end position="634"/>
    </location>
</feature>
<dbReference type="GO" id="GO:0140359">
    <property type="term" value="F:ABC-type transporter activity"/>
    <property type="evidence" value="ECO:0007669"/>
    <property type="project" value="InterPro"/>
</dbReference>
<dbReference type="CDD" id="cd03250">
    <property type="entry name" value="ABCC_MRP_domain1"/>
    <property type="match status" value="1"/>
</dbReference>
<feature type="transmembrane region" description="Helical" evidence="10">
    <location>
        <begin position="131"/>
        <end position="148"/>
    </location>
</feature>
<evidence type="ECO:0000256" key="8">
    <source>
        <dbReference type="ARBA" id="ARBA00022989"/>
    </source>
</evidence>
<proteinExistence type="inferred from homology"/>
<dbReference type="FunFam" id="3.40.50.300:FF:000163">
    <property type="entry name" value="Multidrug resistance-associated protein member 4"/>
    <property type="match status" value="1"/>
</dbReference>
<dbReference type="PROSITE" id="PS50893">
    <property type="entry name" value="ABC_TRANSPORTER_2"/>
    <property type="match status" value="2"/>
</dbReference>
<evidence type="ECO:0000256" key="5">
    <source>
        <dbReference type="ARBA" id="ARBA00022737"/>
    </source>
</evidence>
<evidence type="ECO:0000256" key="3">
    <source>
        <dbReference type="ARBA" id="ARBA00022448"/>
    </source>
</evidence>
<keyword evidence="3" id="KW-0813">Transport</keyword>